<feature type="compositionally biased region" description="Basic and acidic residues" evidence="1">
    <location>
        <begin position="353"/>
        <end position="379"/>
    </location>
</feature>
<reference evidence="3 4" key="1">
    <citation type="submission" date="2019-07" db="EMBL/GenBank/DDBJ databases">
        <title>Flavobacterium sp. nov., isolated from glacier ice.</title>
        <authorList>
            <person name="Liu Q."/>
            <person name="Xin Y.-H."/>
        </authorList>
    </citation>
    <scope>NUCLEOTIDE SEQUENCE [LARGE SCALE GENOMIC DNA]</scope>
    <source>
        <strain evidence="3 4">ZT4R6</strain>
    </source>
</reference>
<evidence type="ECO:0000256" key="1">
    <source>
        <dbReference type="SAM" id="MobiDB-lite"/>
    </source>
</evidence>
<dbReference type="AlphaFoldDB" id="A0A552V4F8"/>
<dbReference type="RefSeq" id="WP_143372954.1">
    <property type="nucleotide sequence ID" value="NZ_VJVZ01000004.1"/>
</dbReference>
<sequence>MVAIIKTGRSIHNIFNYNENKVKAGVAKCIGEGNYPADADKMNIAMKLNRLLKQASLNDNVKRNSVHISLNFDPSESDLPKEKLMEIADTYMEKIGFGEQPYLVYQHHDAGHPHIHLVSIKIREDGSRIDMQNIGRNQSEKARKEIEQDFKLVKAEGRKKNEQYQLQPISMGKIRYGRLESKKAITSVLDGILPNYNYTSLPELNAVLKLYNVLADRGSEDSRIFKGNGLVYSILNEEGKPIGVPIKASDFYNRPTLKFLENKFTENQSGRIPHKVRVRNAVDMALLGNKVLSLKELITALDKEGINTILRENSEGLIYGITYVDHKTKCVFNGSALGKQYSAKAIQERCDAGAVKKESHPPEEKKANRQEQQEAKIYTEKNNFPSRSMSGFMEITEVLMQPEQAAEYVSGLLKGKKKKKKRKGFSDKS</sequence>
<evidence type="ECO:0000313" key="3">
    <source>
        <dbReference type="EMBL" id="TRW25370.1"/>
    </source>
</evidence>
<dbReference type="Proteomes" id="UP000320643">
    <property type="component" value="Unassembled WGS sequence"/>
</dbReference>
<evidence type="ECO:0000259" key="2">
    <source>
        <dbReference type="Pfam" id="PF03432"/>
    </source>
</evidence>
<dbReference type="Pfam" id="PF03432">
    <property type="entry name" value="Relaxase"/>
    <property type="match status" value="1"/>
</dbReference>
<gene>
    <name evidence="3" type="ORF">FMM05_08690</name>
</gene>
<evidence type="ECO:0000313" key="4">
    <source>
        <dbReference type="Proteomes" id="UP000320643"/>
    </source>
</evidence>
<accession>A0A552V4F8</accession>
<dbReference type="OrthoDB" id="915634at2"/>
<feature type="region of interest" description="Disordered" evidence="1">
    <location>
        <begin position="353"/>
        <end position="386"/>
    </location>
</feature>
<protein>
    <submittedName>
        <fullName evidence="3">Relaxase</fullName>
    </submittedName>
</protein>
<dbReference type="EMBL" id="VJVZ01000004">
    <property type="protein sequence ID" value="TRW25370.1"/>
    <property type="molecule type" value="Genomic_DNA"/>
</dbReference>
<feature type="domain" description="MobA/VirD2-like nuclease" evidence="2">
    <location>
        <begin position="17"/>
        <end position="152"/>
    </location>
</feature>
<organism evidence="3 4">
    <name type="scientific">Flavobacterium zepuense</name>
    <dbReference type="NCBI Taxonomy" id="2593302"/>
    <lineage>
        <taxon>Bacteria</taxon>
        <taxon>Pseudomonadati</taxon>
        <taxon>Bacteroidota</taxon>
        <taxon>Flavobacteriia</taxon>
        <taxon>Flavobacteriales</taxon>
        <taxon>Flavobacteriaceae</taxon>
        <taxon>Flavobacterium</taxon>
    </lineage>
</organism>
<keyword evidence="4" id="KW-1185">Reference proteome</keyword>
<proteinExistence type="predicted"/>
<name>A0A552V4F8_9FLAO</name>
<dbReference type="InterPro" id="IPR005094">
    <property type="entry name" value="Endonuclease_MobA/VirD2"/>
</dbReference>
<comment type="caution">
    <text evidence="3">The sequence shown here is derived from an EMBL/GenBank/DDBJ whole genome shotgun (WGS) entry which is preliminary data.</text>
</comment>